<dbReference type="Proteomes" id="UP001056120">
    <property type="component" value="Linkage Group LG27"/>
</dbReference>
<name>A0ACB8YMT4_9ASTR</name>
<sequence>MFSLKPPLFLLLTVVCHGVSKNTLVCGGFVGEVDGGNGVLPVRVERFVYETGSDGENTSMILAEKRTRRKDPRNDFKYYNGGWNISDDHYKSSVLYTAAPLFGIAAIWFVGFGISLLLICCCYCCCKRTPYGYSRTAYALSLAFLSLFTIAAIVGCVVLYTGQGKFHNSTRDTLDFVVRQSKDTIYNLNNVLDILATSKGIGVDQVSLPSSLKNNIDRVDEMVSKAARSLDFETRKNEKYIKDVLNSVRLALIIVAAVMLLVALLGFLLSIFGLQVLVYILVVLGWILVTATFILCGIFLTLHNVMGDTCVAMDEWFQNPTAHTALDDILPCIDNATAQETLYESKDVTYQLVDMVNKIIQNVANIDPPPFPGLLSYNQSGPSVPTLCNPLNADKTDRKCQAGELDASNAAQAWKAYVCQVSAKNICTNVGRLTPKMYDQMSAAANVSSGLEHYGPFLAGLMDCSFVRVTFIRVHEDHCPELTKYSKWVYIGLAMVSAAVMLSLVLWVLYARERRHRKYTKLAVAESEQSSFATETEWK</sequence>
<dbReference type="EMBL" id="CM042044">
    <property type="protein sequence ID" value="KAI3686289.1"/>
    <property type="molecule type" value="Genomic_DNA"/>
</dbReference>
<evidence type="ECO:0000313" key="2">
    <source>
        <dbReference type="Proteomes" id="UP001056120"/>
    </source>
</evidence>
<proteinExistence type="predicted"/>
<protein>
    <submittedName>
        <fullName evidence="1">Uncharacterized protein</fullName>
    </submittedName>
</protein>
<reference evidence="1 2" key="2">
    <citation type="journal article" date="2022" name="Mol. Ecol. Resour.">
        <title>The genomes of chicory, endive, great burdock and yacon provide insights into Asteraceae paleo-polyploidization history and plant inulin production.</title>
        <authorList>
            <person name="Fan W."/>
            <person name="Wang S."/>
            <person name="Wang H."/>
            <person name="Wang A."/>
            <person name="Jiang F."/>
            <person name="Liu H."/>
            <person name="Zhao H."/>
            <person name="Xu D."/>
            <person name="Zhang Y."/>
        </authorList>
    </citation>
    <scope>NUCLEOTIDE SEQUENCE [LARGE SCALE GENOMIC DNA]</scope>
    <source>
        <strain evidence="2">cv. Yunnan</strain>
        <tissue evidence="1">Leaves</tissue>
    </source>
</reference>
<accession>A0ACB8YMT4</accession>
<comment type="caution">
    <text evidence="1">The sequence shown here is derived from an EMBL/GenBank/DDBJ whole genome shotgun (WGS) entry which is preliminary data.</text>
</comment>
<evidence type="ECO:0000313" key="1">
    <source>
        <dbReference type="EMBL" id="KAI3686289.1"/>
    </source>
</evidence>
<keyword evidence="2" id="KW-1185">Reference proteome</keyword>
<gene>
    <name evidence="1" type="ORF">L1987_79963</name>
</gene>
<organism evidence="1 2">
    <name type="scientific">Smallanthus sonchifolius</name>
    <dbReference type="NCBI Taxonomy" id="185202"/>
    <lineage>
        <taxon>Eukaryota</taxon>
        <taxon>Viridiplantae</taxon>
        <taxon>Streptophyta</taxon>
        <taxon>Embryophyta</taxon>
        <taxon>Tracheophyta</taxon>
        <taxon>Spermatophyta</taxon>
        <taxon>Magnoliopsida</taxon>
        <taxon>eudicotyledons</taxon>
        <taxon>Gunneridae</taxon>
        <taxon>Pentapetalae</taxon>
        <taxon>asterids</taxon>
        <taxon>campanulids</taxon>
        <taxon>Asterales</taxon>
        <taxon>Asteraceae</taxon>
        <taxon>Asteroideae</taxon>
        <taxon>Heliantheae alliance</taxon>
        <taxon>Millerieae</taxon>
        <taxon>Smallanthus</taxon>
    </lineage>
</organism>
<reference evidence="2" key="1">
    <citation type="journal article" date="2022" name="Mol. Ecol. Resour.">
        <title>The genomes of chicory, endive, great burdock and yacon provide insights into Asteraceae palaeo-polyploidization history and plant inulin production.</title>
        <authorList>
            <person name="Fan W."/>
            <person name="Wang S."/>
            <person name="Wang H."/>
            <person name="Wang A."/>
            <person name="Jiang F."/>
            <person name="Liu H."/>
            <person name="Zhao H."/>
            <person name="Xu D."/>
            <person name="Zhang Y."/>
        </authorList>
    </citation>
    <scope>NUCLEOTIDE SEQUENCE [LARGE SCALE GENOMIC DNA]</scope>
    <source>
        <strain evidence="2">cv. Yunnan</strain>
    </source>
</reference>